<dbReference type="PANTHER" id="PTHR11475:SF86">
    <property type="entry name" value="PEROXIDASE"/>
    <property type="match status" value="1"/>
</dbReference>
<name>A0A9P0AW50_BRAAE</name>
<keyword evidence="1" id="KW-0560">Oxidoreductase</keyword>
<keyword evidence="3" id="KW-0732">Signal</keyword>
<dbReference type="SUPFAM" id="SSF48113">
    <property type="entry name" value="Heme-dependent peroxidases"/>
    <property type="match status" value="1"/>
</dbReference>
<feature type="signal peptide" evidence="3">
    <location>
        <begin position="1"/>
        <end position="20"/>
    </location>
</feature>
<gene>
    <name evidence="4" type="ORF">MELIAE_LOCUS2838</name>
</gene>
<keyword evidence="2" id="KW-0408">Iron</keyword>
<evidence type="ECO:0000313" key="4">
    <source>
        <dbReference type="EMBL" id="CAH0549819.1"/>
    </source>
</evidence>
<protein>
    <recommendedName>
        <fullName evidence="6">Peroxidase</fullName>
    </recommendedName>
</protein>
<dbReference type="InterPro" id="IPR019791">
    <property type="entry name" value="Haem_peroxidase_animal"/>
</dbReference>
<keyword evidence="2" id="KW-0349">Heme</keyword>
<evidence type="ECO:0000313" key="5">
    <source>
        <dbReference type="Proteomes" id="UP001154078"/>
    </source>
</evidence>
<feature type="binding site" description="axial binding residue" evidence="2">
    <location>
        <position position="359"/>
    </location>
    <ligand>
        <name>heme b</name>
        <dbReference type="ChEBI" id="CHEBI:60344"/>
    </ligand>
    <ligandPart>
        <name>Fe</name>
        <dbReference type="ChEBI" id="CHEBI:18248"/>
    </ligandPart>
</feature>
<dbReference type="EMBL" id="OV121142">
    <property type="protein sequence ID" value="CAH0549819.1"/>
    <property type="molecule type" value="Genomic_DNA"/>
</dbReference>
<keyword evidence="2" id="KW-0479">Metal-binding</keyword>
<dbReference type="Proteomes" id="UP001154078">
    <property type="component" value="Chromosome 11"/>
</dbReference>
<dbReference type="FunFam" id="1.10.640.10:FF:000009">
    <property type="entry name" value="Peroxidase, isoform B"/>
    <property type="match status" value="1"/>
</dbReference>
<dbReference type="PRINTS" id="PR00457">
    <property type="entry name" value="ANPEROXIDASE"/>
</dbReference>
<dbReference type="CDD" id="cd09823">
    <property type="entry name" value="peroxinectin_like"/>
    <property type="match status" value="1"/>
</dbReference>
<organism evidence="4 5">
    <name type="scientific">Brassicogethes aeneus</name>
    <name type="common">Rape pollen beetle</name>
    <name type="synonym">Meligethes aeneus</name>
    <dbReference type="NCBI Taxonomy" id="1431903"/>
    <lineage>
        <taxon>Eukaryota</taxon>
        <taxon>Metazoa</taxon>
        <taxon>Ecdysozoa</taxon>
        <taxon>Arthropoda</taxon>
        <taxon>Hexapoda</taxon>
        <taxon>Insecta</taxon>
        <taxon>Pterygota</taxon>
        <taxon>Neoptera</taxon>
        <taxon>Endopterygota</taxon>
        <taxon>Coleoptera</taxon>
        <taxon>Polyphaga</taxon>
        <taxon>Cucujiformia</taxon>
        <taxon>Nitidulidae</taxon>
        <taxon>Meligethinae</taxon>
        <taxon>Brassicogethes</taxon>
    </lineage>
</organism>
<reference evidence="4" key="1">
    <citation type="submission" date="2021-12" db="EMBL/GenBank/DDBJ databases">
        <authorList>
            <person name="King R."/>
        </authorList>
    </citation>
    <scope>NUCLEOTIDE SEQUENCE</scope>
</reference>
<dbReference type="Pfam" id="PF03098">
    <property type="entry name" value="An_peroxidase"/>
    <property type="match status" value="1"/>
</dbReference>
<keyword evidence="1" id="KW-0575">Peroxidase</keyword>
<proteinExistence type="predicted"/>
<feature type="chain" id="PRO_5040139113" description="Peroxidase" evidence="3">
    <location>
        <begin position="21"/>
        <end position="599"/>
    </location>
</feature>
<dbReference type="OrthoDB" id="823504at2759"/>
<dbReference type="GO" id="GO:0004601">
    <property type="term" value="F:peroxidase activity"/>
    <property type="evidence" value="ECO:0007669"/>
    <property type="project" value="UniProtKB-KW"/>
</dbReference>
<dbReference type="AlphaFoldDB" id="A0A9P0AW50"/>
<dbReference type="GO" id="GO:0020037">
    <property type="term" value="F:heme binding"/>
    <property type="evidence" value="ECO:0007669"/>
    <property type="project" value="InterPro"/>
</dbReference>
<evidence type="ECO:0000256" key="1">
    <source>
        <dbReference type="ARBA" id="ARBA00022559"/>
    </source>
</evidence>
<sequence length="599" mass="68346">MIKLFHIFMLVLHFMHHSSSDDSVKSDCVVSPPPCTKSKYRSYDGTCNNLKKPLLGSSNTPYRRLLPANYGDGISSPPLSKSGQPLPLARYISTTVYPDIPLKDPIWTLNTMQWGQIITHDLALLKTTGSDTCCANDNSTKDEKCWPITIPPLDIMSLVSNTKCMSFLRTDTDRDGKCVEGNQPAEQINSVNHFLDLSIVYGISDESHKQLRENKGGRLIVEQRNDQDWPPHDPTNPTCLGKEKKEACYLAGDTRVNQNTQLTLLQVILLREHNRIADVLFKLNPHWDDETIFQEARKILIAQHQHISYYEMLHIFLGKKELVKEKIIYETEGFVNDYDENVDPAVLNEHSHAAFRYFHSLIAGHLKLVLESRLSFSKVRLSSWLNRPSILEEENNFDDLSRGLATQSEYLADAFHTSEITQFLFRGNNTFGKDLKATDIQRNRDHGLARYNDYREYCGLKRAKTFWDLLGSMSPLVVFKLSKIYKNVDDIDLSVGGSLENHAKPAMVGTTFLCIIKKQFYRTRVGDRFWFENGGETGFTLDQLKEIRKSSISRLLCDNSHNVKLMQPRGFEKISLINLPTSCNNLPAVNLTLWKDPVP</sequence>
<dbReference type="GO" id="GO:0006979">
    <property type="term" value="P:response to oxidative stress"/>
    <property type="evidence" value="ECO:0007669"/>
    <property type="project" value="InterPro"/>
</dbReference>
<dbReference type="InterPro" id="IPR037120">
    <property type="entry name" value="Haem_peroxidase_sf_animal"/>
</dbReference>
<keyword evidence="5" id="KW-1185">Reference proteome</keyword>
<dbReference type="GO" id="GO:0046872">
    <property type="term" value="F:metal ion binding"/>
    <property type="evidence" value="ECO:0007669"/>
    <property type="project" value="UniProtKB-KW"/>
</dbReference>
<evidence type="ECO:0008006" key="6">
    <source>
        <dbReference type="Google" id="ProtNLM"/>
    </source>
</evidence>
<accession>A0A9P0AW50</accession>
<dbReference type="PANTHER" id="PTHR11475">
    <property type="entry name" value="OXIDASE/PEROXIDASE"/>
    <property type="match status" value="1"/>
</dbReference>
<dbReference type="InterPro" id="IPR010255">
    <property type="entry name" value="Haem_peroxidase_sf"/>
</dbReference>
<dbReference type="Gene3D" id="1.10.640.10">
    <property type="entry name" value="Haem peroxidase domain superfamily, animal type"/>
    <property type="match status" value="1"/>
</dbReference>
<evidence type="ECO:0000256" key="3">
    <source>
        <dbReference type="SAM" id="SignalP"/>
    </source>
</evidence>
<dbReference type="PROSITE" id="PS50292">
    <property type="entry name" value="PEROXIDASE_3"/>
    <property type="match status" value="1"/>
</dbReference>
<evidence type="ECO:0000256" key="2">
    <source>
        <dbReference type="PIRSR" id="PIRSR619791-2"/>
    </source>
</evidence>